<accession>A0A3S1HF98</accession>
<name>A0A3S1HF98_ELYCH</name>
<evidence type="ECO:0000256" key="8">
    <source>
        <dbReference type="SAM" id="Phobius"/>
    </source>
</evidence>
<keyword evidence="7" id="KW-0807">Transducer</keyword>
<comment type="caution">
    <text evidence="10">The sequence shown here is derived from an EMBL/GenBank/DDBJ whole genome shotgun (WGS) entry which is preliminary data.</text>
</comment>
<reference evidence="10 11" key="1">
    <citation type="submission" date="2019-01" db="EMBL/GenBank/DDBJ databases">
        <title>A draft genome assembly of the solar-powered sea slug Elysia chlorotica.</title>
        <authorList>
            <person name="Cai H."/>
            <person name="Li Q."/>
            <person name="Fang X."/>
            <person name="Li J."/>
            <person name="Curtis N.E."/>
            <person name="Altenburger A."/>
            <person name="Shibata T."/>
            <person name="Feng M."/>
            <person name="Maeda T."/>
            <person name="Schwartz J.A."/>
            <person name="Shigenobu S."/>
            <person name="Lundholm N."/>
            <person name="Nishiyama T."/>
            <person name="Yang H."/>
            <person name="Hasebe M."/>
            <person name="Li S."/>
            <person name="Pierce S.K."/>
            <person name="Wang J."/>
        </authorList>
    </citation>
    <scope>NUCLEOTIDE SEQUENCE [LARGE SCALE GENOMIC DNA]</scope>
    <source>
        <strain evidence="10">EC2010</strain>
        <tissue evidence="10">Whole organism of an adult</tissue>
    </source>
</reference>
<evidence type="ECO:0000256" key="2">
    <source>
        <dbReference type="ARBA" id="ARBA00022692"/>
    </source>
</evidence>
<dbReference type="Gene3D" id="1.20.1070.10">
    <property type="entry name" value="Rhodopsin 7-helix transmembrane proteins"/>
    <property type="match status" value="1"/>
</dbReference>
<keyword evidence="3 8" id="KW-1133">Transmembrane helix</keyword>
<dbReference type="PROSITE" id="PS50262">
    <property type="entry name" value="G_PROTEIN_RECEP_F1_2"/>
    <property type="match status" value="1"/>
</dbReference>
<comment type="subcellular location">
    <subcellularLocation>
        <location evidence="1">Membrane</location>
        <topology evidence="1">Multi-pass membrane protein</topology>
    </subcellularLocation>
</comment>
<gene>
    <name evidence="10" type="ORF">EGW08_014045</name>
</gene>
<feature type="transmembrane region" description="Helical" evidence="8">
    <location>
        <begin position="257"/>
        <end position="281"/>
    </location>
</feature>
<dbReference type="Proteomes" id="UP000271974">
    <property type="component" value="Unassembled WGS sequence"/>
</dbReference>
<evidence type="ECO:0000256" key="1">
    <source>
        <dbReference type="ARBA" id="ARBA00004141"/>
    </source>
</evidence>
<dbReference type="AlphaFoldDB" id="A0A3S1HF98"/>
<dbReference type="InterPro" id="IPR050125">
    <property type="entry name" value="GPCR_opsins"/>
</dbReference>
<evidence type="ECO:0000256" key="6">
    <source>
        <dbReference type="ARBA" id="ARBA00023170"/>
    </source>
</evidence>
<keyword evidence="2 8" id="KW-0812">Transmembrane</keyword>
<dbReference type="EMBL" id="RQTK01000526">
    <property type="protein sequence ID" value="RUS78186.1"/>
    <property type="molecule type" value="Genomic_DNA"/>
</dbReference>
<feature type="transmembrane region" description="Helical" evidence="8">
    <location>
        <begin position="67"/>
        <end position="91"/>
    </location>
</feature>
<feature type="transmembrane region" description="Helical" evidence="8">
    <location>
        <begin position="151"/>
        <end position="177"/>
    </location>
</feature>
<feature type="domain" description="G-protein coupled receptors family 1 profile" evidence="9">
    <location>
        <begin position="47"/>
        <end position="317"/>
    </location>
</feature>
<dbReference type="OrthoDB" id="10486046at2759"/>
<proteinExistence type="predicted"/>
<evidence type="ECO:0000313" key="10">
    <source>
        <dbReference type="EMBL" id="RUS78186.1"/>
    </source>
</evidence>
<evidence type="ECO:0000256" key="5">
    <source>
        <dbReference type="ARBA" id="ARBA00023136"/>
    </source>
</evidence>
<protein>
    <recommendedName>
        <fullName evidence="9">G-protein coupled receptors family 1 profile domain-containing protein</fullName>
    </recommendedName>
</protein>
<evidence type="ECO:0000313" key="11">
    <source>
        <dbReference type="Proteomes" id="UP000271974"/>
    </source>
</evidence>
<dbReference type="InterPro" id="IPR017452">
    <property type="entry name" value="GPCR_Rhodpsn_7TM"/>
</dbReference>
<keyword evidence="11" id="KW-1185">Reference proteome</keyword>
<feature type="transmembrane region" description="Helical" evidence="8">
    <location>
        <begin position="106"/>
        <end position="130"/>
    </location>
</feature>
<dbReference type="PANTHER" id="PTHR24240">
    <property type="entry name" value="OPSIN"/>
    <property type="match status" value="1"/>
</dbReference>
<keyword evidence="4" id="KW-0297">G-protein coupled receptor</keyword>
<feature type="transmembrane region" description="Helical" evidence="8">
    <location>
        <begin position="29"/>
        <end position="55"/>
    </location>
</feature>
<evidence type="ECO:0000256" key="7">
    <source>
        <dbReference type="ARBA" id="ARBA00023224"/>
    </source>
</evidence>
<dbReference type="CDD" id="cd00637">
    <property type="entry name" value="7tm_classA_rhodopsin-like"/>
    <property type="match status" value="1"/>
</dbReference>
<feature type="transmembrane region" description="Helical" evidence="8">
    <location>
        <begin position="197"/>
        <end position="224"/>
    </location>
</feature>
<organism evidence="10 11">
    <name type="scientific">Elysia chlorotica</name>
    <name type="common">Eastern emerald elysia</name>
    <name type="synonym">Sea slug</name>
    <dbReference type="NCBI Taxonomy" id="188477"/>
    <lineage>
        <taxon>Eukaryota</taxon>
        <taxon>Metazoa</taxon>
        <taxon>Spiralia</taxon>
        <taxon>Lophotrochozoa</taxon>
        <taxon>Mollusca</taxon>
        <taxon>Gastropoda</taxon>
        <taxon>Heterobranchia</taxon>
        <taxon>Euthyneura</taxon>
        <taxon>Panpulmonata</taxon>
        <taxon>Sacoglossa</taxon>
        <taxon>Placobranchoidea</taxon>
        <taxon>Plakobranchidae</taxon>
        <taxon>Elysia</taxon>
    </lineage>
</organism>
<keyword evidence="5 8" id="KW-0472">Membrane</keyword>
<evidence type="ECO:0000259" key="9">
    <source>
        <dbReference type="PROSITE" id="PS50262"/>
    </source>
</evidence>
<dbReference type="GO" id="GO:0016020">
    <property type="term" value="C:membrane"/>
    <property type="evidence" value="ECO:0007669"/>
    <property type="project" value="UniProtKB-SubCell"/>
</dbReference>
<dbReference type="GO" id="GO:0004930">
    <property type="term" value="F:G protein-coupled receptor activity"/>
    <property type="evidence" value="ECO:0007669"/>
    <property type="project" value="UniProtKB-KW"/>
</dbReference>
<evidence type="ECO:0000256" key="4">
    <source>
        <dbReference type="ARBA" id="ARBA00023040"/>
    </source>
</evidence>
<keyword evidence="6" id="KW-0675">Receptor</keyword>
<sequence length="348" mass="38622">MLNFSKLSTYLKNESSLVQQIVPIPLRNLFLKINCSVLLLFALAGIPNNILNILIFRKLGFNSNINIHFLFLSTIDLICAIIYACVAVIMLDMSGLIRLPVDLADAIYLTAIVLISLSTIGSWVTAIISVERCCSVVMPVKVKHIFTRKVTICLNAGMVIFQMAIITVNVTSLKFRVNKPLNDGRLQVILVYSDDSLYIALLFWGASLITFICMATVVVSTAFLGTALRQRERWLESLPFSANLSTRVNNRKVARTVVAISSIYITCSIPGVVVLLVLFAVPTLNPFAPAAESLSMVLSTFIQSFLAFSGMANIFVYLNMNSKYKEYFKNLLCFVCAQSRMRYGSDCS</sequence>
<feature type="transmembrane region" description="Helical" evidence="8">
    <location>
        <begin position="301"/>
        <end position="320"/>
    </location>
</feature>
<dbReference type="SUPFAM" id="SSF81321">
    <property type="entry name" value="Family A G protein-coupled receptor-like"/>
    <property type="match status" value="1"/>
</dbReference>
<evidence type="ECO:0000256" key="3">
    <source>
        <dbReference type="ARBA" id="ARBA00022989"/>
    </source>
</evidence>